<dbReference type="Proteomes" id="UP000887576">
    <property type="component" value="Unplaced"/>
</dbReference>
<organism evidence="1 2">
    <name type="scientific">Panagrolaimus sp. JU765</name>
    <dbReference type="NCBI Taxonomy" id="591449"/>
    <lineage>
        <taxon>Eukaryota</taxon>
        <taxon>Metazoa</taxon>
        <taxon>Ecdysozoa</taxon>
        <taxon>Nematoda</taxon>
        <taxon>Chromadorea</taxon>
        <taxon>Rhabditida</taxon>
        <taxon>Tylenchina</taxon>
        <taxon>Panagrolaimomorpha</taxon>
        <taxon>Panagrolaimoidea</taxon>
        <taxon>Panagrolaimidae</taxon>
        <taxon>Panagrolaimus</taxon>
    </lineage>
</organism>
<protein>
    <submittedName>
        <fullName evidence="2">Mitochondrial ribosomal protein L55</fullName>
    </submittedName>
</protein>
<dbReference type="WBParaSite" id="JU765_v2.g10153.t1">
    <property type="protein sequence ID" value="JU765_v2.g10153.t1"/>
    <property type="gene ID" value="JU765_v2.g10153"/>
</dbReference>
<evidence type="ECO:0000313" key="2">
    <source>
        <dbReference type="WBParaSite" id="JU765_v2.g10153.t1"/>
    </source>
</evidence>
<reference evidence="2" key="1">
    <citation type="submission" date="2022-11" db="UniProtKB">
        <authorList>
            <consortium name="WormBaseParasite"/>
        </authorList>
    </citation>
    <scope>IDENTIFICATION</scope>
</reference>
<proteinExistence type="predicted"/>
<sequence length="129" mass="14682">MLVNRCLKHVFALIETVGARSISCTPSYSNAYRASLGKIGRSKYIKQYHTIIMLPDGSTIPARTKEPRCFVQFPVDLSTLNEDEVRIRLAARKPKVKLIKEEAIDDNFDLDKYASLFDKKKSSKSKTKK</sequence>
<name>A0AC34PUR3_9BILA</name>
<accession>A0AC34PUR3</accession>
<evidence type="ECO:0000313" key="1">
    <source>
        <dbReference type="Proteomes" id="UP000887576"/>
    </source>
</evidence>